<name>A0A066VJ53_TILAU</name>
<feature type="compositionally biased region" description="Polar residues" evidence="1">
    <location>
        <begin position="461"/>
        <end position="478"/>
    </location>
</feature>
<feature type="region of interest" description="Disordered" evidence="1">
    <location>
        <begin position="166"/>
        <end position="191"/>
    </location>
</feature>
<evidence type="ECO:0000256" key="1">
    <source>
        <dbReference type="SAM" id="MobiDB-lite"/>
    </source>
</evidence>
<feature type="region of interest" description="Disordered" evidence="1">
    <location>
        <begin position="105"/>
        <end position="145"/>
    </location>
</feature>
<feature type="compositionally biased region" description="Low complexity" evidence="1">
    <location>
        <begin position="60"/>
        <end position="90"/>
    </location>
</feature>
<feature type="region of interest" description="Disordered" evidence="1">
    <location>
        <begin position="260"/>
        <end position="305"/>
    </location>
</feature>
<feature type="region of interest" description="Disordered" evidence="1">
    <location>
        <begin position="461"/>
        <end position="480"/>
    </location>
</feature>
<reference evidence="2 3" key="1">
    <citation type="submission" date="2014-05" db="EMBL/GenBank/DDBJ databases">
        <title>Draft genome sequence of a rare smut relative, Tilletiaria anomala UBC 951.</title>
        <authorList>
            <consortium name="DOE Joint Genome Institute"/>
            <person name="Toome M."/>
            <person name="Kuo A."/>
            <person name="Henrissat B."/>
            <person name="Lipzen A."/>
            <person name="Tritt A."/>
            <person name="Yoshinaga Y."/>
            <person name="Zane M."/>
            <person name="Barry K."/>
            <person name="Grigoriev I.V."/>
            <person name="Spatafora J.W."/>
            <person name="Aimea M.C."/>
        </authorList>
    </citation>
    <scope>NUCLEOTIDE SEQUENCE [LARGE SCALE GENOMIC DNA]</scope>
    <source>
        <strain evidence="2 3">UBC 951</strain>
    </source>
</reference>
<feature type="compositionally biased region" description="Polar residues" evidence="1">
    <location>
        <begin position="290"/>
        <end position="300"/>
    </location>
</feature>
<feature type="region of interest" description="Disordered" evidence="1">
    <location>
        <begin position="204"/>
        <end position="225"/>
    </location>
</feature>
<organism evidence="2 3">
    <name type="scientific">Tilletiaria anomala (strain ATCC 24038 / CBS 436.72 / UBC 951)</name>
    <dbReference type="NCBI Taxonomy" id="1037660"/>
    <lineage>
        <taxon>Eukaryota</taxon>
        <taxon>Fungi</taxon>
        <taxon>Dikarya</taxon>
        <taxon>Basidiomycota</taxon>
        <taxon>Ustilaginomycotina</taxon>
        <taxon>Exobasidiomycetes</taxon>
        <taxon>Georgefischeriales</taxon>
        <taxon>Tilletiariaceae</taxon>
        <taxon>Tilletiaria</taxon>
    </lineage>
</organism>
<proteinExistence type="predicted"/>
<keyword evidence="3" id="KW-1185">Reference proteome</keyword>
<accession>A0A066VJ53</accession>
<evidence type="ECO:0000313" key="2">
    <source>
        <dbReference type="EMBL" id="KDN38630.1"/>
    </source>
</evidence>
<dbReference type="GeneID" id="25262109"/>
<feature type="region of interest" description="Disordered" evidence="1">
    <location>
        <begin position="1"/>
        <end position="90"/>
    </location>
</feature>
<feature type="compositionally biased region" description="Polar residues" evidence="1">
    <location>
        <begin position="105"/>
        <end position="119"/>
    </location>
</feature>
<evidence type="ECO:0000313" key="3">
    <source>
        <dbReference type="Proteomes" id="UP000027361"/>
    </source>
</evidence>
<sequence>MNDTDGKAEQVCSSDHAAAATDGHTLDALIGAERAQDGQHLEEQNQMRAPLKRPFVFDTSGSSAPTSIALSSSHSFSHSSSSASTSIPSLPSVTSILDISTWIQQRDKSPQPSLSTIPHRSTPHASPDPSLRPSQSAEAPAGTDAMKLSSSLAYVNRPLQCMEDGSAVDASTGREKVLRPSTGGNTESCLHEDKAPVRGKKAGTAVADGCKAPATPNSQLKRSRKRKLAQKITVFDGESLEAPAGIESNADELLPAKVVASAKSPTSSRTAKRAKNTARTAAAPKNARRSQSANQPSARSSGLVRAAPGPLAPVLLHTQPHRAQPFGAPTEGERYIPAYRKSVSPAGDQARSRTSAAPTAGASAFSSAAGAALASSASNLSAPSTTGFGRHVRESTVPQSDFAYGQAASPANPLIQARQVMGQTQAYEVQQQQQSQQHGKFAQPQAGRMVTYAALERQTEGPTLQTDPDNTMQSTHNVSSSTSSLAQPAFAGHVTTCAEVPGRPRSLYAVDGAPDHPTNRNIGICSSSPARSITTDIWDPLFVQRQHLRGTVDDGTRGIQGPGNSGDPSPRSLPRNSMGSVPMASSSVPSVIARTGGGSDTQTPVQISAYQMNEIRHLLSNYYACTDAVRRHEEEWQEAIRRFDVQAARLGDPNYAQVTTDVERAAWREFFREAYINEVITLRELAIVVRKLHRDCRQIMVRLPPGIDVQVLQPVHEYLTAALDLEARASVHEWRLRNTA</sequence>
<dbReference type="HOGENOM" id="CLU_375163_0_0_1"/>
<gene>
    <name evidence="2" type="ORF">K437DRAFT_21375</name>
</gene>
<feature type="region of interest" description="Disordered" evidence="1">
    <location>
        <begin position="550"/>
        <end position="603"/>
    </location>
</feature>
<dbReference type="Proteomes" id="UP000027361">
    <property type="component" value="Unassembled WGS sequence"/>
</dbReference>
<dbReference type="RefSeq" id="XP_013240770.1">
    <property type="nucleotide sequence ID" value="XM_013385316.1"/>
</dbReference>
<feature type="compositionally biased region" description="Basic and acidic residues" evidence="1">
    <location>
        <begin position="34"/>
        <end position="45"/>
    </location>
</feature>
<dbReference type="AlphaFoldDB" id="A0A066VJ53"/>
<feature type="compositionally biased region" description="Low complexity" evidence="1">
    <location>
        <begin position="577"/>
        <end position="591"/>
    </location>
</feature>
<dbReference type="EMBL" id="JMSN01000115">
    <property type="protein sequence ID" value="KDN38630.1"/>
    <property type="molecule type" value="Genomic_DNA"/>
</dbReference>
<protein>
    <submittedName>
        <fullName evidence="2">Uncharacterized protein</fullName>
    </submittedName>
</protein>
<dbReference type="InParanoid" id="A0A066VJ53"/>
<comment type="caution">
    <text evidence="2">The sequence shown here is derived from an EMBL/GenBank/DDBJ whole genome shotgun (WGS) entry which is preliminary data.</text>
</comment>